<name>A0A6A5F2L0_PERFL</name>
<organism evidence="1 2">
    <name type="scientific">Perca fluviatilis</name>
    <name type="common">European perch</name>
    <dbReference type="NCBI Taxonomy" id="8168"/>
    <lineage>
        <taxon>Eukaryota</taxon>
        <taxon>Metazoa</taxon>
        <taxon>Chordata</taxon>
        <taxon>Craniata</taxon>
        <taxon>Vertebrata</taxon>
        <taxon>Euteleostomi</taxon>
        <taxon>Actinopterygii</taxon>
        <taxon>Neopterygii</taxon>
        <taxon>Teleostei</taxon>
        <taxon>Neoteleostei</taxon>
        <taxon>Acanthomorphata</taxon>
        <taxon>Eupercaria</taxon>
        <taxon>Perciformes</taxon>
        <taxon>Percoidei</taxon>
        <taxon>Percidae</taxon>
        <taxon>Percinae</taxon>
        <taxon>Perca</taxon>
    </lineage>
</organism>
<sequence>MDLSIAMMTKIFNGEMWKAAIFPVITLPNHLCSSTEGSYFPEYEADHQGLPRLATDWSRGCSRDSIFLLLK</sequence>
<proteinExistence type="predicted"/>
<dbReference type="Proteomes" id="UP000465112">
    <property type="component" value="Chromosome 7"/>
</dbReference>
<keyword evidence="2" id="KW-1185">Reference proteome</keyword>
<comment type="caution">
    <text evidence="1">The sequence shown here is derived from an EMBL/GenBank/DDBJ whole genome shotgun (WGS) entry which is preliminary data.</text>
</comment>
<gene>
    <name evidence="1" type="ORF">PFLUV_G00078940</name>
</gene>
<dbReference type="EMBL" id="VHII01000007">
    <property type="protein sequence ID" value="KAF1387460.1"/>
    <property type="molecule type" value="Genomic_DNA"/>
</dbReference>
<dbReference type="AlphaFoldDB" id="A0A6A5F2L0"/>
<evidence type="ECO:0000313" key="1">
    <source>
        <dbReference type="EMBL" id="KAF1387460.1"/>
    </source>
</evidence>
<protein>
    <submittedName>
        <fullName evidence="1">Uncharacterized protein</fullName>
    </submittedName>
</protein>
<reference evidence="1 2" key="1">
    <citation type="submission" date="2019-06" db="EMBL/GenBank/DDBJ databases">
        <title>A chromosome-scale genome assembly of the European perch, Perca fluviatilis.</title>
        <authorList>
            <person name="Roques C."/>
            <person name="Zahm M."/>
            <person name="Cabau C."/>
            <person name="Klopp C."/>
            <person name="Bouchez O."/>
            <person name="Donnadieu C."/>
            <person name="Kuhl H."/>
            <person name="Gislard M."/>
            <person name="Guendouz S."/>
            <person name="Journot L."/>
            <person name="Haffray P."/>
            <person name="Bestin A."/>
            <person name="Morvezen R."/>
            <person name="Feron R."/>
            <person name="Wen M."/>
            <person name="Jouanno E."/>
            <person name="Herpin A."/>
            <person name="Schartl M."/>
            <person name="Postlethwait J."/>
            <person name="Schaerlinger B."/>
            <person name="Chardard D."/>
            <person name="Lecocq T."/>
            <person name="Poncet C."/>
            <person name="Jaffrelo L."/>
            <person name="Lampietro C."/>
            <person name="Guiguen Y."/>
        </authorList>
    </citation>
    <scope>NUCLEOTIDE SEQUENCE [LARGE SCALE GENOMIC DNA]</scope>
    <source>
        <tissue evidence="1">Blood</tissue>
    </source>
</reference>
<evidence type="ECO:0000313" key="2">
    <source>
        <dbReference type="Proteomes" id="UP000465112"/>
    </source>
</evidence>
<accession>A0A6A5F2L0</accession>